<dbReference type="Pfam" id="PF02008">
    <property type="entry name" value="zf-CXXC"/>
    <property type="match status" value="1"/>
</dbReference>
<evidence type="ECO:0000256" key="2">
    <source>
        <dbReference type="ARBA" id="ARBA00022723"/>
    </source>
</evidence>
<dbReference type="PANTHER" id="PTHR45623">
    <property type="entry name" value="CHROMODOMAIN-HELICASE-DNA-BINDING PROTEIN 3-RELATED-RELATED"/>
    <property type="match status" value="1"/>
</dbReference>
<feature type="compositionally biased region" description="Basic and acidic residues" evidence="10">
    <location>
        <begin position="1479"/>
        <end position="1492"/>
    </location>
</feature>
<evidence type="ECO:0000256" key="7">
    <source>
        <dbReference type="ARBA" id="ARBA00022833"/>
    </source>
</evidence>
<feature type="compositionally biased region" description="Basic and acidic residues" evidence="10">
    <location>
        <begin position="1890"/>
        <end position="1903"/>
    </location>
</feature>
<dbReference type="PANTHER" id="PTHR45623:SF48">
    <property type="entry name" value="SNF2 FAMILY DNA-DEPENDENT ATPASE"/>
    <property type="match status" value="1"/>
</dbReference>
<keyword evidence="3" id="KW-0677">Repeat</keyword>
<dbReference type="PROSITE" id="PS50013">
    <property type="entry name" value="CHROMO_2"/>
    <property type="match status" value="1"/>
</dbReference>
<dbReference type="Gene3D" id="3.40.50.300">
    <property type="entry name" value="P-loop containing nucleotide triphosphate hydrolases"/>
    <property type="match status" value="1"/>
</dbReference>
<dbReference type="Gene3D" id="3.40.50.10810">
    <property type="entry name" value="Tandem AAA-ATPase domain"/>
    <property type="match status" value="1"/>
</dbReference>
<accession>A0AB34J0R7</accession>
<dbReference type="SUPFAM" id="SSF54160">
    <property type="entry name" value="Chromo domain-like"/>
    <property type="match status" value="1"/>
</dbReference>
<reference evidence="15 16" key="1">
    <citation type="journal article" date="2024" name="Science">
        <title>Giant polyketide synthase enzymes in the biosynthesis of giant marine polyether toxins.</title>
        <authorList>
            <person name="Fallon T.R."/>
            <person name="Shende V.V."/>
            <person name="Wierzbicki I.H."/>
            <person name="Pendleton A.L."/>
            <person name="Watervoot N.F."/>
            <person name="Auber R.P."/>
            <person name="Gonzalez D.J."/>
            <person name="Wisecaver J.H."/>
            <person name="Moore B.S."/>
        </authorList>
    </citation>
    <scope>NUCLEOTIDE SEQUENCE [LARGE SCALE GENOMIC DNA]</scope>
    <source>
        <strain evidence="15 16">12B1</strain>
    </source>
</reference>
<keyword evidence="9" id="KW-0539">Nucleus</keyword>
<feature type="compositionally biased region" description="Polar residues" evidence="10">
    <location>
        <begin position="2788"/>
        <end position="2798"/>
    </location>
</feature>
<dbReference type="SMART" id="SM00490">
    <property type="entry name" value="HELICc"/>
    <property type="match status" value="1"/>
</dbReference>
<dbReference type="SUPFAM" id="SSF52540">
    <property type="entry name" value="P-loop containing nucleoside triphosphate hydrolases"/>
    <property type="match status" value="2"/>
</dbReference>
<evidence type="ECO:0000313" key="15">
    <source>
        <dbReference type="EMBL" id="KAL1508490.1"/>
    </source>
</evidence>
<feature type="region of interest" description="Disordered" evidence="10">
    <location>
        <begin position="457"/>
        <end position="552"/>
    </location>
</feature>
<feature type="region of interest" description="Disordered" evidence="10">
    <location>
        <begin position="2713"/>
        <end position="2732"/>
    </location>
</feature>
<evidence type="ECO:0000256" key="4">
    <source>
        <dbReference type="ARBA" id="ARBA00022741"/>
    </source>
</evidence>
<dbReference type="EMBL" id="JBGBPQ010000016">
    <property type="protein sequence ID" value="KAL1508490.1"/>
    <property type="molecule type" value="Genomic_DNA"/>
</dbReference>
<keyword evidence="6" id="KW-0378">Hydrolase</keyword>
<dbReference type="GO" id="GO:0016787">
    <property type="term" value="F:hydrolase activity"/>
    <property type="evidence" value="ECO:0007669"/>
    <property type="project" value="UniProtKB-KW"/>
</dbReference>
<evidence type="ECO:0000259" key="12">
    <source>
        <dbReference type="PROSITE" id="PS51058"/>
    </source>
</evidence>
<protein>
    <submittedName>
        <fullName evidence="15">Uncharacterized protein</fullName>
    </submittedName>
</protein>
<feature type="region of interest" description="Disordered" evidence="10">
    <location>
        <begin position="334"/>
        <end position="353"/>
    </location>
</feature>
<feature type="compositionally biased region" description="Basic and acidic residues" evidence="10">
    <location>
        <begin position="460"/>
        <end position="474"/>
    </location>
</feature>
<dbReference type="Gene3D" id="2.30.30.140">
    <property type="match status" value="1"/>
</dbReference>
<feature type="compositionally biased region" description="Basic and acidic residues" evidence="10">
    <location>
        <begin position="485"/>
        <end position="534"/>
    </location>
</feature>
<keyword evidence="16" id="KW-1185">Reference proteome</keyword>
<dbReference type="SMART" id="SM00487">
    <property type="entry name" value="DEXDc"/>
    <property type="match status" value="1"/>
</dbReference>
<evidence type="ECO:0000259" key="11">
    <source>
        <dbReference type="PROSITE" id="PS50013"/>
    </source>
</evidence>
<keyword evidence="5" id="KW-0863">Zinc-finger</keyword>
<feature type="region of interest" description="Disordered" evidence="10">
    <location>
        <begin position="944"/>
        <end position="972"/>
    </location>
</feature>
<name>A0AB34J0R7_PRYPA</name>
<dbReference type="GO" id="GO:0008270">
    <property type="term" value="F:zinc ion binding"/>
    <property type="evidence" value="ECO:0007669"/>
    <property type="project" value="UniProtKB-KW"/>
</dbReference>
<keyword evidence="8" id="KW-0067">ATP-binding</keyword>
<feature type="compositionally biased region" description="Basic and acidic residues" evidence="10">
    <location>
        <begin position="944"/>
        <end position="970"/>
    </location>
</feature>
<feature type="region of interest" description="Disordered" evidence="10">
    <location>
        <begin position="1479"/>
        <end position="1504"/>
    </location>
</feature>
<dbReference type="GO" id="GO:0005524">
    <property type="term" value="F:ATP binding"/>
    <property type="evidence" value="ECO:0007669"/>
    <property type="project" value="UniProtKB-KW"/>
</dbReference>
<dbReference type="GO" id="GO:0003677">
    <property type="term" value="F:DNA binding"/>
    <property type="evidence" value="ECO:0007669"/>
    <property type="project" value="InterPro"/>
</dbReference>
<feature type="region of interest" description="Disordered" evidence="10">
    <location>
        <begin position="1830"/>
        <end position="1863"/>
    </location>
</feature>
<dbReference type="Pfam" id="PF00176">
    <property type="entry name" value="SNF2-rel_dom"/>
    <property type="match status" value="1"/>
</dbReference>
<feature type="compositionally biased region" description="Polar residues" evidence="10">
    <location>
        <begin position="1591"/>
        <end position="1605"/>
    </location>
</feature>
<evidence type="ECO:0000259" key="13">
    <source>
        <dbReference type="PROSITE" id="PS51192"/>
    </source>
</evidence>
<dbReference type="Gene3D" id="2.40.50.40">
    <property type="match status" value="1"/>
</dbReference>
<comment type="caution">
    <text evidence="15">The sequence shown here is derived from an EMBL/GenBank/DDBJ whole genome shotgun (WGS) entry which is preliminary data.</text>
</comment>
<dbReference type="InterPro" id="IPR016197">
    <property type="entry name" value="Chromo-like_dom_sf"/>
</dbReference>
<keyword evidence="2" id="KW-0479">Metal-binding</keyword>
<feature type="region of interest" description="Disordered" evidence="10">
    <location>
        <begin position="135"/>
        <end position="163"/>
    </location>
</feature>
<organism evidence="15 16">
    <name type="scientific">Prymnesium parvum</name>
    <name type="common">Toxic golden alga</name>
    <dbReference type="NCBI Taxonomy" id="97485"/>
    <lineage>
        <taxon>Eukaryota</taxon>
        <taxon>Haptista</taxon>
        <taxon>Haptophyta</taxon>
        <taxon>Prymnesiophyceae</taxon>
        <taxon>Prymnesiales</taxon>
        <taxon>Prymnesiaceae</taxon>
        <taxon>Prymnesium</taxon>
    </lineage>
</organism>
<dbReference type="SMART" id="SM00298">
    <property type="entry name" value="CHROMO"/>
    <property type="match status" value="2"/>
</dbReference>
<dbReference type="Pfam" id="PF00271">
    <property type="entry name" value="Helicase_C"/>
    <property type="match status" value="1"/>
</dbReference>
<feature type="domain" description="CXXC-type" evidence="12">
    <location>
        <begin position="1405"/>
        <end position="1451"/>
    </location>
</feature>
<feature type="compositionally biased region" description="Basic and acidic residues" evidence="10">
    <location>
        <begin position="1"/>
        <end position="16"/>
    </location>
</feature>
<dbReference type="InterPro" id="IPR000953">
    <property type="entry name" value="Chromo/chromo_shadow_dom"/>
</dbReference>
<evidence type="ECO:0000313" key="16">
    <source>
        <dbReference type="Proteomes" id="UP001515480"/>
    </source>
</evidence>
<evidence type="ECO:0000256" key="1">
    <source>
        <dbReference type="ARBA" id="ARBA00004123"/>
    </source>
</evidence>
<feature type="compositionally biased region" description="Basic and acidic residues" evidence="10">
    <location>
        <begin position="26"/>
        <end position="35"/>
    </location>
</feature>
<feature type="domain" description="Chromo" evidence="11">
    <location>
        <begin position="1131"/>
        <end position="1181"/>
    </location>
</feature>
<dbReference type="GO" id="GO:0005634">
    <property type="term" value="C:nucleus"/>
    <property type="evidence" value="ECO:0007669"/>
    <property type="project" value="UniProtKB-SubCell"/>
</dbReference>
<feature type="compositionally biased region" description="Basic and acidic residues" evidence="10">
    <location>
        <begin position="342"/>
        <end position="353"/>
    </location>
</feature>
<dbReference type="Pfam" id="PF00385">
    <property type="entry name" value="Chromo"/>
    <property type="match status" value="1"/>
</dbReference>
<evidence type="ECO:0000256" key="5">
    <source>
        <dbReference type="ARBA" id="ARBA00022771"/>
    </source>
</evidence>
<feature type="compositionally biased region" description="Basic and acidic residues" evidence="10">
    <location>
        <begin position="1832"/>
        <end position="1850"/>
    </location>
</feature>
<dbReference type="PROSITE" id="PS51058">
    <property type="entry name" value="ZF_CXXC"/>
    <property type="match status" value="1"/>
</dbReference>
<dbReference type="InterPro" id="IPR002857">
    <property type="entry name" value="Znf_CXXC"/>
</dbReference>
<feature type="compositionally biased region" description="Low complexity" evidence="10">
    <location>
        <begin position="1625"/>
        <end position="1640"/>
    </location>
</feature>
<comment type="subcellular location">
    <subcellularLocation>
        <location evidence="1">Nucleus</location>
    </subcellularLocation>
</comment>
<evidence type="ECO:0000256" key="3">
    <source>
        <dbReference type="ARBA" id="ARBA00022737"/>
    </source>
</evidence>
<evidence type="ECO:0000256" key="8">
    <source>
        <dbReference type="ARBA" id="ARBA00022840"/>
    </source>
</evidence>
<sequence length="2904" mass="324402">MLLRADRKRTTCEKDQGTGAEWSAPEARKSARSEAKQAALDISQQSLTPPPDGWEWPHEGDLIEVEIRDKYGETAWEKAKVNVVLTDGWFQARITTLLESWDDWFSWREEGVDWRRKRRAAASVIRSSNGKREVVESKRQAEKPVVLQKSGGPGVAPSVRASSGASLSDKLRNDYSKLRLRLDHVGREAILLPSLTVIFPAEPRPLSPTRRASDHVQRSFPSFAQLMGKFGGRPARGQKLLRLDVPDGALPHLSIDESLVGMRVRWLMPDLTWSKGAISAFCATSRKHTVRLDRPKRGQEKELQRTLPDHRADILLDVAPFLEKDDEVERFLTEEEDEEQEHAESLEPRERTEVPSGLRLLTSKISKSGFRHVRELPHGAGLCDDVEPSTDADIPNVFAARFWHLGKQKAIGPFYSAVAAAAAYSRFVIAEYEGEAASAALQAEAAKAASRRAAAALEMSAREGSQRDVRRDEMVSEAQTSKEPPISREERYAARKAEGARFSLGERRRDTVTDESEPKGEAATDRREKSRGEKSFFLPEKTPKQKKLDDGYDDSVVGRRVRAYRESDGVTCNGTITERIVAFARGPKYRIRYDDGEEDEVTLPDETVILLPKDDGGFDENSSLSLDEQRKAWAAEAHAAELQAKEEQVLDGLTLYTSNKTDSGYRCVHSQYLSRLGVFAYEVRANRDGRTVHLGRFKSKLQAAVAFARYTASSGSSAQKETGNMVIEPVLPESTKEDGINTIEKLLDVRTIVVDCLEPPPQPVMPPSSLPYRSRTGVASLAEGCDVVEALARCRRTRASLASAVVGAVTEHADQTIKADQDVQVVAFCKQGHEMTFQLSGESGSHALLCDGCTSTIQPSSPRLSCSSCDFDLCTRCGGERMEKRVVRKEDVDQSALPAPMEESTMTTLDAPVASSLEAMDCEADERVLAESLADETVKVDNKVDADHPDTLTNGSDERRKRISTTERGDATSVIPTTLAQEKGDNKAPVTAPKVVGKREVPTLGEILQVEVDENGKVTWKNAEVRQVMPSRRFYVCVNNDEDFIESYGMEDEFKEWRRTGKKSDLTGRDVTKVEVREYLCKLRGYSYRQSKWICVAEIEEDGPLSANALKKFERKLVAGEPIDTSYQQYMTIERVISHRHRRGQLEYLIKPRGLTYADCSWERATLLTDSNDIEAINKYHVACKLDPAKLSVVSRPPAHAWLKPGVSVEMASISSKLGGLWSVAKVLESTAEDVLVEYEKRESTEGPGSVCLPQVARAADGSEVRGTVSENHVEIEAKATRTRERVKLTRVRPLPPRTPKDFAPVVGQAVQVQEGNVWRAAVVKAVRRKGEQLLDDEKFFQLRREQARKRAALQASLQPAQDADELSLGSRLIGRDGKQWEVVLADDGSHRFVPVRQAAKSAVGGTKRRRCGVCAGCTSQDCGRCRFCLDMPKFGGPNVRRQSCEQRACLNMLHEDREDRERKKKEAANRASLLMAERKAKQESRQVERRSSRVGGRQGLQLPESPDALVKDRYPRSAVVGKRLVVGYEEENESGEMEIVRYSGVVVDYSIQDGLLVHFDGYSEDDAVWVEEDGVDDWDWEQERALPSKEQPSASRMSPGSLTGKSGDADEAEDHSPYQTTRVPPCSESCASSPAPDSSGIVEDTSSVSRTGGGTVLPDAEVIDANATESKTSDSLVKGKKRSKVSGSRVVVDYEEDVENSKTEIKRYSGVVVAYSTTHGLCVRFDGYADDDEEGEAWVEEDGVDDWDWEERALQYATEVMHLVVDSCGLESWKTLKELRPNWVWWSIDDGWSIDDEETWQEVYSAISISESGSAAEVKDDDDILLTSSERAARTKTQHELDAKSRSEVLGDDDKEVNKTPELSDCCFEEDGLKENTRKADQSASTGRWEADADYQEKDMRGRGAGSDDGSDEDMEPTEVRGWRKLEESPDFLCNGCKLRSYQLDGLNWMRLSYYLGRNVILGDEMGLGKTAQSVSMLQSLRSIEGVDGPFLIVAPLSTLPHWERELSLWTDMYWVNFHGSADSRRVVQQYEWFQNEKQPKGEEKYRFQVLLCNYETVVQDPDALLSIKWQYMIVDEGHRLKNRASRSLEVMSCLRSKRKLVLSGTPLQNHISELWTIMNFLEPRKFDNFDSFLAKFGSLSSGDGTAKQVQRLNKLLKPHLLRRVKEDVEHSLPGMKETLLYVEITNLQKMCYRAVLERNREILLRGAGAAGLGPSFNNVSMMLRHCCNHPWLIPDVEEGALAQLDAEWDERTRSGTDADGDLERQRRYTERLVQSSGKFVLLQKLLPKLQAEGHRVLIFSQFTKVLDLFEDFMEAYDFSYERLDGSIAGSARQQAIDRFSDPESNCFIFLLSTRAGGQGINLTAADTVIVFDPDWNPQNDVQAMARCHRIGQTKAVQVYKLCTKGTYENHMLMRSNHKLGLEHAIMRTGEHGEKLLTSTGFAKSEKVNEVAFKERAVQIELLLKSGAQCLEAGQDEDAAAFNQSSIEDILTHYVEEIDDSSESAGHRAKRKIGSSSTFSQATIMSDRGSSIGMDDPNFWEKMLPGDHAAINADAAMASKLSGADRIKGLKLMDFDDPAKTRRFYDIGEEERSSRKRARVATVQKAKSVAWKQKDMEDFCDSMLAVGHSAAPQTAITAASSSDEPPTTRQYERMADYILALSLLHASPSLKSQWPPQMGFHTLSDESFYELGVEVKRPANCAGHLKLRKGALAASAGGTPRPRGRPPMNDQGRYMSWSYTRGMWFDRHGGTVKGVQQFSATERQQIVAENEEFEERIRQMKQEPKIEQQTSNLSSQGGVDDAGMKADLRPESDIGLEDEDGGQDLAEVVTVKSTPSEGTNADGEVNQQNQDAQLDSLDRALRRLAQRVRPAGSNVEWLVHETAEKANTWLARLLELRREDSEA</sequence>
<dbReference type="PROSITE" id="PS51192">
    <property type="entry name" value="HELICASE_ATP_BIND_1"/>
    <property type="match status" value="1"/>
</dbReference>
<dbReference type="PROSITE" id="PS51194">
    <property type="entry name" value="HELICASE_CTER"/>
    <property type="match status" value="1"/>
</dbReference>
<dbReference type="CDD" id="cd18793">
    <property type="entry name" value="SF2_C_SNF"/>
    <property type="match status" value="1"/>
</dbReference>
<evidence type="ECO:0000256" key="10">
    <source>
        <dbReference type="SAM" id="MobiDB-lite"/>
    </source>
</evidence>
<dbReference type="Proteomes" id="UP001515480">
    <property type="component" value="Unassembled WGS sequence"/>
</dbReference>
<feature type="region of interest" description="Disordered" evidence="10">
    <location>
        <begin position="2783"/>
        <end position="2805"/>
    </location>
</feature>
<dbReference type="InterPro" id="IPR014001">
    <property type="entry name" value="Helicase_ATP-bd"/>
</dbReference>
<evidence type="ECO:0000259" key="14">
    <source>
        <dbReference type="PROSITE" id="PS51194"/>
    </source>
</evidence>
<feature type="region of interest" description="Disordered" evidence="10">
    <location>
        <begin position="1"/>
        <end position="55"/>
    </location>
</feature>
<gene>
    <name evidence="15" type="ORF">AB1Y20_004591</name>
</gene>
<evidence type="ECO:0000256" key="6">
    <source>
        <dbReference type="ARBA" id="ARBA00022801"/>
    </source>
</evidence>
<proteinExistence type="predicted"/>
<keyword evidence="7" id="KW-0862">Zinc</keyword>
<dbReference type="InterPro" id="IPR027417">
    <property type="entry name" value="P-loop_NTPase"/>
</dbReference>
<keyword evidence="4" id="KW-0547">Nucleotide-binding</keyword>
<feature type="domain" description="Helicase C-terminal" evidence="14">
    <location>
        <begin position="2283"/>
        <end position="2438"/>
    </location>
</feature>
<dbReference type="InterPro" id="IPR038718">
    <property type="entry name" value="SNF2-like_sf"/>
</dbReference>
<dbReference type="InterPro" id="IPR001650">
    <property type="entry name" value="Helicase_C-like"/>
</dbReference>
<feature type="region of interest" description="Disordered" evidence="10">
    <location>
        <begin position="1875"/>
        <end position="1921"/>
    </location>
</feature>
<feature type="compositionally biased region" description="Basic and acidic residues" evidence="10">
    <location>
        <begin position="541"/>
        <end position="550"/>
    </location>
</feature>
<dbReference type="InterPro" id="IPR000330">
    <property type="entry name" value="SNF2_N"/>
</dbReference>
<feature type="region of interest" description="Disordered" evidence="10">
    <location>
        <begin position="1586"/>
        <end position="1661"/>
    </location>
</feature>
<evidence type="ECO:0000256" key="9">
    <source>
        <dbReference type="ARBA" id="ARBA00023242"/>
    </source>
</evidence>
<feature type="domain" description="Helicase ATP-binding" evidence="13">
    <location>
        <begin position="1952"/>
        <end position="2126"/>
    </location>
</feature>
<dbReference type="InterPro" id="IPR023780">
    <property type="entry name" value="Chromo_domain"/>
</dbReference>
<dbReference type="InterPro" id="IPR049730">
    <property type="entry name" value="SNF2/RAD54-like_C"/>
</dbReference>